<dbReference type="GO" id="GO:0005634">
    <property type="term" value="C:nucleus"/>
    <property type="evidence" value="ECO:0007669"/>
    <property type="project" value="UniProtKB-SubCell"/>
</dbReference>
<dbReference type="SUPFAM" id="SSF46689">
    <property type="entry name" value="Homeodomain-like"/>
    <property type="match status" value="1"/>
</dbReference>
<feature type="region of interest" description="Disordered" evidence="3">
    <location>
        <begin position="359"/>
        <end position="378"/>
    </location>
</feature>
<dbReference type="PhylomeDB" id="A0A068U6V9"/>
<dbReference type="Gramene" id="CDP04047">
    <property type="protein sequence ID" value="CDP04047"/>
    <property type="gene ID" value="GSCOC_T00016581001"/>
</dbReference>
<accession>A0A068U6V9</accession>
<gene>
    <name evidence="6" type="ORF">GSCOC_T00016581001</name>
</gene>
<dbReference type="InterPro" id="IPR017930">
    <property type="entry name" value="Myb_dom"/>
</dbReference>
<dbReference type="EMBL" id="HG739095">
    <property type="protein sequence ID" value="CDP04047.1"/>
    <property type="molecule type" value="Genomic_DNA"/>
</dbReference>
<reference evidence="6" key="2">
    <citation type="submission" date="2014-06" db="EMBL/GenBank/DDBJ databases">
        <title>Structure and adaptive landscape of the coffee genome.</title>
        <authorList>
            <person name="Denoeud F."/>
            <person name="Wincker P."/>
            <person name="Lashermes P."/>
        </authorList>
    </citation>
    <scope>NUCLEOTIDE SEQUENCE [LARGE SCALE GENOMIC DNA]</scope>
    <source>
        <strain evidence="6">DH200</strain>
    </source>
</reference>
<protein>
    <submittedName>
        <fullName evidence="6">Uncharacterized protein</fullName>
    </submittedName>
</protein>
<feature type="region of interest" description="Disordered" evidence="3">
    <location>
        <begin position="258"/>
        <end position="289"/>
    </location>
</feature>
<dbReference type="InterPro" id="IPR009057">
    <property type="entry name" value="Homeodomain-like_sf"/>
</dbReference>
<evidence type="ECO:0000256" key="3">
    <source>
        <dbReference type="SAM" id="MobiDB-lite"/>
    </source>
</evidence>
<dbReference type="Pfam" id="PF00249">
    <property type="entry name" value="Myb_DNA-binding"/>
    <property type="match status" value="1"/>
</dbReference>
<evidence type="ECO:0000256" key="1">
    <source>
        <dbReference type="ARBA" id="ARBA00004123"/>
    </source>
</evidence>
<evidence type="ECO:0000313" key="6">
    <source>
        <dbReference type="EMBL" id="CDP04047.1"/>
    </source>
</evidence>
<keyword evidence="2" id="KW-0539">Nucleus</keyword>
<dbReference type="FunCoup" id="A0A068U6V9">
    <property type="interactions" value="1107"/>
</dbReference>
<dbReference type="PROSITE" id="PS51294">
    <property type="entry name" value="HTH_MYB"/>
    <property type="match status" value="1"/>
</dbReference>
<evidence type="ECO:0000259" key="4">
    <source>
        <dbReference type="PROSITE" id="PS50090"/>
    </source>
</evidence>
<comment type="subcellular location">
    <subcellularLocation>
        <location evidence="1">Nucleus</location>
    </subcellularLocation>
</comment>
<dbReference type="OMA" id="RDNMGHQ"/>
<dbReference type="STRING" id="49390.A0A068U6V9"/>
<feature type="region of interest" description="Disordered" evidence="3">
    <location>
        <begin position="331"/>
        <end position="350"/>
    </location>
</feature>
<feature type="domain" description="Myb-like" evidence="4">
    <location>
        <begin position="431"/>
        <end position="486"/>
    </location>
</feature>
<evidence type="ECO:0000256" key="2">
    <source>
        <dbReference type="ARBA" id="ARBA00023242"/>
    </source>
</evidence>
<dbReference type="Proteomes" id="UP000295252">
    <property type="component" value="Chromosome I"/>
</dbReference>
<dbReference type="InParanoid" id="A0A068U6V9"/>
<feature type="domain" description="HTH myb-type" evidence="5">
    <location>
        <begin position="431"/>
        <end position="487"/>
    </location>
</feature>
<sequence>MDVDIDVDIARWILEFLVRQPLDDRIVSSLISILPPTNENSGLKKSLLLRRIESEISAGSVSEKILDILEQIEELDFQDKIKQHSDLIKAAYCSVAVACTAKFLNDKDVDSKFRYFDAVRRIWRGRVCKMENAEKVGLISEELKSWKDELEAAVWDESIWDSVLQKSKGLDAVGAVRLYVREEKDDIGPSFLELVAEALRADDKLKGILGFKGTHGGAIQSSGPRDANTGGCFSIHVEVQRANVVSGRKHVASKRIRGAPSGMSRGAKIIDGDTSGADISGKTFDLPSTPEVHEVQEALKSSSLDLKAVVKDPLPDALNIADTVVSSIERKDAGKQPVEENHVGANPSIAESSGAVQANEGTLGNHCSEHQKDAPRQSLMARSSTARTFEWDDSVDALAGDSPNPGNGVQLPSPKRRVVSPLKKYEINNMKKRRKFKRWSTSEEETLRIGVEKYGRGNWKVILNAYRDVFDERTEVDLKDKWRNLTR</sequence>
<evidence type="ECO:0000313" key="7">
    <source>
        <dbReference type="Proteomes" id="UP000295252"/>
    </source>
</evidence>
<keyword evidence="7" id="KW-1185">Reference proteome</keyword>
<name>A0A068U6V9_COFCA</name>
<dbReference type="InterPro" id="IPR001005">
    <property type="entry name" value="SANT/Myb"/>
</dbReference>
<evidence type="ECO:0000259" key="5">
    <source>
        <dbReference type="PROSITE" id="PS51294"/>
    </source>
</evidence>
<dbReference type="OrthoDB" id="608866at2759"/>
<dbReference type="PANTHER" id="PTHR46993:SF6">
    <property type="entry name" value="MYB TRANSCRIPTION FACTOR"/>
    <property type="match status" value="1"/>
</dbReference>
<dbReference type="Gene3D" id="1.10.246.220">
    <property type="match status" value="1"/>
</dbReference>
<organism evidence="6 7">
    <name type="scientific">Coffea canephora</name>
    <name type="common">Robusta coffee</name>
    <dbReference type="NCBI Taxonomy" id="49390"/>
    <lineage>
        <taxon>Eukaryota</taxon>
        <taxon>Viridiplantae</taxon>
        <taxon>Streptophyta</taxon>
        <taxon>Embryophyta</taxon>
        <taxon>Tracheophyta</taxon>
        <taxon>Spermatophyta</taxon>
        <taxon>Magnoliopsida</taxon>
        <taxon>eudicotyledons</taxon>
        <taxon>Gunneridae</taxon>
        <taxon>Pentapetalae</taxon>
        <taxon>asterids</taxon>
        <taxon>lamiids</taxon>
        <taxon>Gentianales</taxon>
        <taxon>Rubiaceae</taxon>
        <taxon>Ixoroideae</taxon>
        <taxon>Gardenieae complex</taxon>
        <taxon>Bertiereae - Coffeeae clade</taxon>
        <taxon>Coffeeae</taxon>
        <taxon>Coffea</taxon>
    </lineage>
</organism>
<proteinExistence type="predicted"/>
<reference evidence="6" key="1">
    <citation type="submission" date="2013-11" db="EMBL/GenBank/DDBJ databases">
        <authorList>
            <person name="Genoscope - CEA"/>
        </authorList>
    </citation>
    <scope>NUCLEOTIDE SEQUENCE</scope>
    <source>
        <strain evidence="6">DH200</strain>
    </source>
</reference>
<dbReference type="PANTHER" id="PTHR46993">
    <property type="entry name" value="MYB TRANSCRIPTION FACTOR"/>
    <property type="match status" value="1"/>
</dbReference>
<dbReference type="PROSITE" id="PS50090">
    <property type="entry name" value="MYB_LIKE"/>
    <property type="match status" value="1"/>
</dbReference>
<dbReference type="AlphaFoldDB" id="A0A068U6V9"/>
<feature type="compositionally biased region" description="Basic and acidic residues" evidence="3">
    <location>
        <begin position="331"/>
        <end position="342"/>
    </location>
</feature>
<dbReference type="SMART" id="SM00717">
    <property type="entry name" value="SANT"/>
    <property type="match status" value="1"/>
</dbReference>
<dbReference type="CDD" id="cd11660">
    <property type="entry name" value="SANT_TRF"/>
    <property type="match status" value="1"/>
</dbReference>